<dbReference type="HOGENOM" id="CLU_1977535_0_0_0"/>
<keyword evidence="3" id="KW-1185">Reference proteome</keyword>
<dbReference type="STRING" id="1332188.L336_0269"/>
<name>R4PKB4_9BACT</name>
<evidence type="ECO:0000313" key="2">
    <source>
        <dbReference type="EMBL" id="AGL61978.1"/>
    </source>
</evidence>
<feature type="transmembrane region" description="Helical" evidence="1">
    <location>
        <begin position="88"/>
        <end position="110"/>
    </location>
</feature>
<evidence type="ECO:0000256" key="1">
    <source>
        <dbReference type="SAM" id="Phobius"/>
    </source>
</evidence>
<keyword evidence="1" id="KW-0812">Transmembrane</keyword>
<organism evidence="2 3">
    <name type="scientific">Candidatus Saccharimonas aalborgensis</name>
    <dbReference type="NCBI Taxonomy" id="1332188"/>
    <lineage>
        <taxon>Bacteria</taxon>
        <taxon>Candidatus Saccharimonadota</taxon>
        <taxon>Candidatus Saccharimonadia</taxon>
        <taxon>Candidatus Saccharimonadales</taxon>
        <taxon>Candidatus Saccharimonadaceae</taxon>
        <taxon>Candidatus Saccharimonas</taxon>
    </lineage>
</organism>
<gene>
    <name evidence="2" type="ORF">L336_0269</name>
</gene>
<proteinExistence type="predicted"/>
<keyword evidence="1" id="KW-1133">Transmembrane helix</keyword>
<accession>R4PKB4</accession>
<evidence type="ECO:0000313" key="3">
    <source>
        <dbReference type="Proteomes" id="UP000013893"/>
    </source>
</evidence>
<keyword evidence="1" id="KW-0472">Membrane</keyword>
<feature type="transmembrane region" description="Helical" evidence="1">
    <location>
        <begin position="50"/>
        <end position="76"/>
    </location>
</feature>
<dbReference type="KEGG" id="saal:L336_0269"/>
<dbReference type="AlphaFoldDB" id="R4PKB4"/>
<protein>
    <recommendedName>
        <fullName evidence="4">Transmembrane protein</fullName>
    </recommendedName>
</protein>
<dbReference type="RefSeq" id="WP_015641428.1">
    <property type="nucleotide sequence ID" value="NC_021219.1"/>
</dbReference>
<sequence length="126" mass="15560">MTQTMNYKELLANSNEFFGSFMSMNRNIWFKKYRAHLHTRYEFDDRKAVMWFNILVLGWAYGLIIAMAITVLLLSFSFPSEYWVQNKWWWQLLYIFMLAVYYFYVIYIIWPYSYDFLSKRGVVKKK</sequence>
<reference evidence="2 3" key="1">
    <citation type="journal article" date="2013" name="Nat. Biotechnol.">
        <title>Genome sequences of rare, uncultured bacteria obtained by differential coverage binning of multiple metagenomes.</title>
        <authorList>
            <person name="Albertsen M."/>
            <person name="Hugenholtz P."/>
            <person name="Skarshewski A."/>
            <person name="Nielsen K.L."/>
            <person name="Tyson G.W."/>
            <person name="Nielsen P.H."/>
        </authorList>
    </citation>
    <scope>NUCLEOTIDE SEQUENCE [LARGE SCALE GENOMIC DNA]</scope>
    <source>
        <strain evidence="2">TM71</strain>
    </source>
</reference>
<dbReference type="EMBL" id="CP005957">
    <property type="protein sequence ID" value="AGL61978.1"/>
    <property type="molecule type" value="Genomic_DNA"/>
</dbReference>
<dbReference type="Proteomes" id="UP000013893">
    <property type="component" value="Chromosome"/>
</dbReference>
<evidence type="ECO:0008006" key="4">
    <source>
        <dbReference type="Google" id="ProtNLM"/>
    </source>
</evidence>